<protein>
    <recommendedName>
        <fullName evidence="5">Dual-action ribosomal maturation protein DarP</fullName>
    </recommendedName>
    <alternativeName>
        <fullName evidence="5">Large ribosomal subunit assembly factor DarP</fullName>
    </alternativeName>
</protein>
<sequence length="179" mass="20176">MKIVDDSELLKQPYDHDGEYVSKSALKRESTAAQDLGAQLLTLSKSQLDRITLDDSLLDALALAKKIKPNTDAHRRQVQYIGRLMRNIDIEPIKASLDKIMNRKNQVAAQVQLTEKLRDRLLAEGDAAVQELVEQYPSLDRQKLRQMLRQASKELTKVELSQSAAASNLFKYLLAETSA</sequence>
<dbReference type="InterPro" id="IPR023153">
    <property type="entry name" value="DarP_sf"/>
</dbReference>
<dbReference type="PIRSF" id="PIRSF016183">
    <property type="entry name" value="UCP016183"/>
    <property type="match status" value="1"/>
</dbReference>
<dbReference type="RefSeq" id="WP_207354457.1">
    <property type="nucleotide sequence ID" value="NZ_CP071503.1"/>
</dbReference>
<keyword evidence="1 5" id="KW-0963">Cytoplasm</keyword>
<comment type="function">
    <text evidence="5">Member of a network of 50S ribosomal subunit biogenesis factors which assembles along the 30S-50S interface, preventing incorrect 23S rRNA structures from forming. Promotes peptidyl transferase center (PTC) maturation.</text>
</comment>
<dbReference type="InterPro" id="IPR006839">
    <property type="entry name" value="DarP"/>
</dbReference>
<accession>A0ABX7QP18</accession>
<dbReference type="Pfam" id="PF04751">
    <property type="entry name" value="DarP"/>
    <property type="match status" value="1"/>
</dbReference>
<organism evidence="6 7">
    <name type="scientific">Shewanella avicenniae</name>
    <dbReference type="NCBI Taxonomy" id="2814294"/>
    <lineage>
        <taxon>Bacteria</taxon>
        <taxon>Pseudomonadati</taxon>
        <taxon>Pseudomonadota</taxon>
        <taxon>Gammaproteobacteria</taxon>
        <taxon>Alteromonadales</taxon>
        <taxon>Shewanellaceae</taxon>
        <taxon>Shewanella</taxon>
    </lineage>
</organism>
<comment type="similarity">
    <text evidence="5">Belongs to the DarP family.</text>
</comment>
<evidence type="ECO:0000256" key="4">
    <source>
        <dbReference type="ARBA" id="ARBA00022884"/>
    </source>
</evidence>
<dbReference type="Gene3D" id="1.10.60.30">
    <property type="entry name" value="PSPTO4464-like domains"/>
    <property type="match status" value="2"/>
</dbReference>
<evidence type="ECO:0000256" key="3">
    <source>
        <dbReference type="ARBA" id="ARBA00022730"/>
    </source>
</evidence>
<evidence type="ECO:0000313" key="6">
    <source>
        <dbReference type="EMBL" id="QSX33222.1"/>
    </source>
</evidence>
<evidence type="ECO:0000256" key="5">
    <source>
        <dbReference type="HAMAP-Rule" id="MF_00765"/>
    </source>
</evidence>
<keyword evidence="3 5" id="KW-0699">rRNA-binding</keyword>
<dbReference type="CDD" id="cd16331">
    <property type="entry name" value="YjgA-like"/>
    <property type="match status" value="1"/>
</dbReference>
<dbReference type="EMBL" id="CP071503">
    <property type="protein sequence ID" value="QSX33222.1"/>
    <property type="molecule type" value="Genomic_DNA"/>
</dbReference>
<evidence type="ECO:0000256" key="1">
    <source>
        <dbReference type="ARBA" id="ARBA00022490"/>
    </source>
</evidence>
<keyword evidence="4 5" id="KW-0694">RNA-binding</keyword>
<dbReference type="Proteomes" id="UP000662770">
    <property type="component" value="Chromosome"/>
</dbReference>
<keyword evidence="7" id="KW-1185">Reference proteome</keyword>
<reference evidence="6 7" key="1">
    <citation type="submission" date="2021-03" db="EMBL/GenBank/DDBJ databases">
        <title>Novel species identification of genus Shewanella.</title>
        <authorList>
            <person name="Liu G."/>
            <person name="Zhang Q."/>
        </authorList>
    </citation>
    <scope>NUCLEOTIDE SEQUENCE [LARGE SCALE GENOMIC DNA]</scope>
    <source>
        <strain evidence="6 7">FJAT-51800</strain>
    </source>
</reference>
<proteinExistence type="inferred from homology"/>
<name>A0ABX7QP18_9GAMM</name>
<dbReference type="HAMAP" id="MF_00765">
    <property type="entry name" value="DarP"/>
    <property type="match status" value="1"/>
</dbReference>
<dbReference type="SUPFAM" id="SSF158710">
    <property type="entry name" value="PSPTO4464-like"/>
    <property type="match status" value="1"/>
</dbReference>
<gene>
    <name evidence="5" type="primary">darP</name>
    <name evidence="6" type="ORF">JYB87_16080</name>
</gene>
<dbReference type="NCBIfam" id="NF003593">
    <property type="entry name" value="PRK05255.1-1"/>
    <property type="match status" value="1"/>
</dbReference>
<keyword evidence="2 5" id="KW-0690">Ribosome biogenesis</keyword>
<dbReference type="PANTHER" id="PTHR38101">
    <property type="entry name" value="UPF0307 PROTEIN YJGA"/>
    <property type="match status" value="1"/>
</dbReference>
<evidence type="ECO:0000313" key="7">
    <source>
        <dbReference type="Proteomes" id="UP000662770"/>
    </source>
</evidence>
<comment type="subcellular location">
    <subcellularLocation>
        <location evidence="5">Cytoplasm</location>
    </subcellularLocation>
    <text evidence="5">Associates with late stage pre-50S ribosomal subunits.</text>
</comment>
<evidence type="ECO:0000256" key="2">
    <source>
        <dbReference type="ARBA" id="ARBA00022517"/>
    </source>
</evidence>
<dbReference type="PANTHER" id="PTHR38101:SF1">
    <property type="entry name" value="UPF0307 PROTEIN YJGA"/>
    <property type="match status" value="1"/>
</dbReference>